<name>A0A8X6TH83_NEPPI</name>
<dbReference type="EMBL" id="BMAW01104432">
    <property type="protein sequence ID" value="GFT14378.1"/>
    <property type="molecule type" value="Genomic_DNA"/>
</dbReference>
<reference evidence="1" key="1">
    <citation type="submission" date="2020-08" db="EMBL/GenBank/DDBJ databases">
        <title>Multicomponent nature underlies the extraordinary mechanical properties of spider dragline silk.</title>
        <authorList>
            <person name="Kono N."/>
            <person name="Nakamura H."/>
            <person name="Mori M."/>
            <person name="Yoshida Y."/>
            <person name="Ohtoshi R."/>
            <person name="Malay A.D."/>
            <person name="Moran D.A.P."/>
            <person name="Tomita M."/>
            <person name="Numata K."/>
            <person name="Arakawa K."/>
        </authorList>
    </citation>
    <scope>NUCLEOTIDE SEQUENCE</scope>
</reference>
<feature type="non-terminal residue" evidence="1">
    <location>
        <position position="1"/>
    </location>
</feature>
<dbReference type="AlphaFoldDB" id="A0A8X6TH83"/>
<accession>A0A8X6TH83</accession>
<dbReference type="Proteomes" id="UP000887013">
    <property type="component" value="Unassembled WGS sequence"/>
</dbReference>
<evidence type="ECO:0000313" key="2">
    <source>
        <dbReference type="Proteomes" id="UP000887013"/>
    </source>
</evidence>
<evidence type="ECO:0000313" key="1">
    <source>
        <dbReference type="EMBL" id="GFT14378.1"/>
    </source>
</evidence>
<organism evidence="1 2">
    <name type="scientific">Nephila pilipes</name>
    <name type="common">Giant wood spider</name>
    <name type="synonym">Nephila maculata</name>
    <dbReference type="NCBI Taxonomy" id="299642"/>
    <lineage>
        <taxon>Eukaryota</taxon>
        <taxon>Metazoa</taxon>
        <taxon>Ecdysozoa</taxon>
        <taxon>Arthropoda</taxon>
        <taxon>Chelicerata</taxon>
        <taxon>Arachnida</taxon>
        <taxon>Araneae</taxon>
        <taxon>Araneomorphae</taxon>
        <taxon>Entelegynae</taxon>
        <taxon>Araneoidea</taxon>
        <taxon>Nephilidae</taxon>
        <taxon>Nephila</taxon>
    </lineage>
</organism>
<protein>
    <submittedName>
        <fullName evidence="1">Uncharacterized protein</fullName>
    </submittedName>
</protein>
<gene>
    <name evidence="1" type="ORF">NPIL_218421</name>
</gene>
<keyword evidence="2" id="KW-1185">Reference proteome</keyword>
<proteinExistence type="predicted"/>
<sequence length="87" mass="10114">TEKDDKPYWVLFEIARRHCSLLCIKGHSLLPKDIRSSFETNITFLLMKNKLTLINAVHNKHWHFSPVSSLDKTSELKGGTKLFQKEC</sequence>
<comment type="caution">
    <text evidence="1">The sequence shown here is derived from an EMBL/GenBank/DDBJ whole genome shotgun (WGS) entry which is preliminary data.</text>
</comment>